<evidence type="ECO:0000313" key="2">
    <source>
        <dbReference type="EMBL" id="KAJ6951298.1"/>
    </source>
</evidence>
<reference evidence="2" key="1">
    <citation type="journal article" date="2023" name="Mol. Ecol. Resour.">
        <title>Chromosome-level genome assembly of a triploid poplar Populus alba 'Berolinensis'.</title>
        <authorList>
            <person name="Chen S."/>
            <person name="Yu Y."/>
            <person name="Wang X."/>
            <person name="Wang S."/>
            <person name="Zhang T."/>
            <person name="Zhou Y."/>
            <person name="He R."/>
            <person name="Meng N."/>
            <person name="Wang Y."/>
            <person name="Liu W."/>
            <person name="Liu Z."/>
            <person name="Liu J."/>
            <person name="Guo Q."/>
            <person name="Huang H."/>
            <person name="Sederoff R.R."/>
            <person name="Wang G."/>
            <person name="Qu G."/>
            <person name="Chen S."/>
        </authorList>
    </citation>
    <scope>NUCLEOTIDE SEQUENCE</scope>
    <source>
        <strain evidence="2">SC-2020</strain>
    </source>
</reference>
<keyword evidence="3" id="KW-1185">Reference proteome</keyword>
<accession>A0AAD6L7N1</accession>
<evidence type="ECO:0000313" key="3">
    <source>
        <dbReference type="Proteomes" id="UP001164929"/>
    </source>
</evidence>
<sequence length="127" mass="14534">MKEKNGLEKNGRRESVEEIECEEEVLHLLRWLKQTEKGYNRHREKSDSRKQINNMHRTKLIACRSYMVATSSSSSEDDMLLGTDQEETPALTRDAASSSAVSQHRDGYVSWMLAEPNGAVCRDECVE</sequence>
<gene>
    <name evidence="2" type="ORF">NC653_040639</name>
</gene>
<feature type="compositionally biased region" description="Acidic residues" evidence="1">
    <location>
        <begin position="75"/>
        <end position="87"/>
    </location>
</feature>
<dbReference type="Proteomes" id="UP001164929">
    <property type="component" value="Chromosome 19"/>
</dbReference>
<organism evidence="2 3">
    <name type="scientific">Populus alba x Populus x berolinensis</name>
    <dbReference type="NCBI Taxonomy" id="444605"/>
    <lineage>
        <taxon>Eukaryota</taxon>
        <taxon>Viridiplantae</taxon>
        <taxon>Streptophyta</taxon>
        <taxon>Embryophyta</taxon>
        <taxon>Tracheophyta</taxon>
        <taxon>Spermatophyta</taxon>
        <taxon>Magnoliopsida</taxon>
        <taxon>eudicotyledons</taxon>
        <taxon>Gunneridae</taxon>
        <taxon>Pentapetalae</taxon>
        <taxon>rosids</taxon>
        <taxon>fabids</taxon>
        <taxon>Malpighiales</taxon>
        <taxon>Salicaceae</taxon>
        <taxon>Saliceae</taxon>
        <taxon>Populus</taxon>
    </lineage>
</organism>
<dbReference type="AlphaFoldDB" id="A0AAD6L7N1"/>
<name>A0AAD6L7N1_9ROSI</name>
<proteinExistence type="predicted"/>
<dbReference type="EMBL" id="JAQIZT010000019">
    <property type="protein sequence ID" value="KAJ6951298.1"/>
    <property type="molecule type" value="Genomic_DNA"/>
</dbReference>
<feature type="region of interest" description="Disordered" evidence="1">
    <location>
        <begin position="72"/>
        <end position="103"/>
    </location>
</feature>
<evidence type="ECO:0000256" key="1">
    <source>
        <dbReference type="SAM" id="MobiDB-lite"/>
    </source>
</evidence>
<comment type="caution">
    <text evidence="2">The sequence shown here is derived from an EMBL/GenBank/DDBJ whole genome shotgun (WGS) entry which is preliminary data.</text>
</comment>
<protein>
    <submittedName>
        <fullName evidence="2">Uncharacterized protein</fullName>
    </submittedName>
</protein>